<keyword evidence="3" id="KW-1185">Reference proteome</keyword>
<dbReference type="PANTHER" id="PTHR34039:SF1">
    <property type="entry name" value="UPF0102 PROTEIN YRAN"/>
    <property type="match status" value="1"/>
</dbReference>
<dbReference type="SUPFAM" id="SSF52980">
    <property type="entry name" value="Restriction endonuclease-like"/>
    <property type="match status" value="1"/>
</dbReference>
<dbReference type="Proteomes" id="UP001550628">
    <property type="component" value="Unassembled WGS sequence"/>
</dbReference>
<dbReference type="PANTHER" id="PTHR34039">
    <property type="entry name" value="UPF0102 PROTEIN YRAN"/>
    <property type="match status" value="1"/>
</dbReference>
<organism evidence="2 3">
    <name type="scientific">Nocardia rhamnosiphila</name>
    <dbReference type="NCBI Taxonomy" id="426716"/>
    <lineage>
        <taxon>Bacteria</taxon>
        <taxon>Bacillati</taxon>
        <taxon>Actinomycetota</taxon>
        <taxon>Actinomycetes</taxon>
        <taxon>Mycobacteriales</taxon>
        <taxon>Nocardiaceae</taxon>
        <taxon>Nocardia</taxon>
    </lineage>
</organism>
<accession>A0ABV2WR76</accession>
<dbReference type="InterPro" id="IPR011335">
    <property type="entry name" value="Restrct_endonuc-II-like"/>
</dbReference>
<gene>
    <name evidence="2" type="ORF">ABZ510_16175</name>
</gene>
<dbReference type="InterPro" id="IPR011856">
    <property type="entry name" value="tRNA_endonuc-like_dom_sf"/>
</dbReference>
<dbReference type="Gene3D" id="3.40.1350.10">
    <property type="match status" value="1"/>
</dbReference>
<comment type="caution">
    <text evidence="2">The sequence shown here is derived from an EMBL/GenBank/DDBJ whole genome shotgun (WGS) entry which is preliminary data.</text>
</comment>
<dbReference type="EMBL" id="JBEYBF010000010">
    <property type="protein sequence ID" value="MEU1953401.1"/>
    <property type="molecule type" value="Genomic_DNA"/>
</dbReference>
<dbReference type="Pfam" id="PF02021">
    <property type="entry name" value="UPF0102"/>
    <property type="match status" value="1"/>
</dbReference>
<protein>
    <submittedName>
        <fullName evidence="2">YraN family protein</fullName>
    </submittedName>
</protein>
<evidence type="ECO:0000313" key="2">
    <source>
        <dbReference type="EMBL" id="MEU1953401.1"/>
    </source>
</evidence>
<reference evidence="2 3" key="1">
    <citation type="submission" date="2024-06" db="EMBL/GenBank/DDBJ databases">
        <title>The Natural Products Discovery Center: Release of the First 8490 Sequenced Strains for Exploring Actinobacteria Biosynthetic Diversity.</title>
        <authorList>
            <person name="Kalkreuter E."/>
            <person name="Kautsar S.A."/>
            <person name="Yang D."/>
            <person name="Bader C.D."/>
            <person name="Teijaro C.N."/>
            <person name="Fluegel L."/>
            <person name="Davis C.M."/>
            <person name="Simpson J.R."/>
            <person name="Lauterbach L."/>
            <person name="Steele A.D."/>
            <person name="Gui C."/>
            <person name="Meng S."/>
            <person name="Li G."/>
            <person name="Viehrig K."/>
            <person name="Ye F."/>
            <person name="Su P."/>
            <person name="Kiefer A.F."/>
            <person name="Nichols A."/>
            <person name="Cepeda A.J."/>
            <person name="Yan W."/>
            <person name="Fan B."/>
            <person name="Jiang Y."/>
            <person name="Adhikari A."/>
            <person name="Zheng C.-J."/>
            <person name="Schuster L."/>
            <person name="Cowan T.M."/>
            <person name="Smanski M.J."/>
            <person name="Chevrette M.G."/>
            <person name="De Carvalho L.P.S."/>
            <person name="Shen B."/>
        </authorList>
    </citation>
    <scope>NUCLEOTIDE SEQUENCE [LARGE SCALE GENOMIC DNA]</scope>
    <source>
        <strain evidence="2 3">NPDC019708</strain>
    </source>
</reference>
<proteinExistence type="inferred from homology"/>
<evidence type="ECO:0000313" key="3">
    <source>
        <dbReference type="Proteomes" id="UP001550628"/>
    </source>
</evidence>
<evidence type="ECO:0000256" key="1">
    <source>
        <dbReference type="ARBA" id="ARBA00006738"/>
    </source>
</evidence>
<dbReference type="InterPro" id="IPR003509">
    <property type="entry name" value="UPF0102_YraN-like"/>
</dbReference>
<comment type="similarity">
    <text evidence="1">Belongs to the UPF0102 family.</text>
</comment>
<name>A0ABV2WR76_9NOCA</name>
<dbReference type="RefSeq" id="WP_356957820.1">
    <property type="nucleotide sequence ID" value="NZ_JBEYBD010000011.1"/>
</dbReference>
<sequence>MADEPRLTCPTSLPTPATSKNLAARFLQAAGLEIVCCDWQCAYGELDLVVRDAGITAFVTVIFSAGPGDDGRAAALSRTERQRIRRLALLWLTDCDGPWQRIRFDVVSVTRTTDGHPLITHDKAVF</sequence>